<sequence length="39" mass="4341">MRRGKELPGPRALGMASSFLVVAASSHAVWRTRHLGHHY</sequence>
<dbReference type="STRING" id="443218.AS9A_0177"/>
<dbReference type="Proteomes" id="UP000009235">
    <property type="component" value="Chromosome"/>
</dbReference>
<proteinExistence type="predicted"/>
<organism evidence="1 2">
    <name type="scientific">Hoyosella subflava (strain DSM 45089 / JCM 17490 / NBRC 109087 / DQS3-9A1)</name>
    <name type="common">Amycolicicoccus subflavus</name>
    <dbReference type="NCBI Taxonomy" id="443218"/>
    <lineage>
        <taxon>Bacteria</taxon>
        <taxon>Bacillati</taxon>
        <taxon>Actinomycetota</taxon>
        <taxon>Actinomycetes</taxon>
        <taxon>Mycobacteriales</taxon>
        <taxon>Hoyosellaceae</taxon>
        <taxon>Hoyosella</taxon>
    </lineage>
</organism>
<dbReference type="HOGENOM" id="CLU_3303698_0_0_11"/>
<dbReference type="KEGG" id="asd:AS9A_0177"/>
<evidence type="ECO:0000313" key="1">
    <source>
        <dbReference type="EMBL" id="AEF38637.1"/>
    </source>
</evidence>
<dbReference type="AlphaFoldDB" id="F6EF58"/>
<accession>F6EF58</accession>
<evidence type="ECO:0000313" key="2">
    <source>
        <dbReference type="Proteomes" id="UP000009235"/>
    </source>
</evidence>
<name>F6EF58_HOYSD</name>
<protein>
    <submittedName>
        <fullName evidence="1">Uncharacterized protein</fullName>
    </submittedName>
</protein>
<keyword evidence="2" id="KW-1185">Reference proteome</keyword>
<gene>
    <name evidence="1" type="ordered locus">AS9A_0177</name>
</gene>
<reference evidence="1 2" key="1">
    <citation type="journal article" date="2011" name="J. Bacteriol.">
        <title>Complete genome sequence of Amycolicicoccus subflavus DQS3-9A1T, an actinomycete isolated from crude oil-polluted soil.</title>
        <authorList>
            <person name="Cai M."/>
            <person name="Chen W.M."/>
            <person name="Nie Y."/>
            <person name="Chi C.Q."/>
            <person name="Wang Y.N."/>
            <person name="Tang Y.Q."/>
            <person name="Li G.Y."/>
            <person name="Wu X.L."/>
        </authorList>
    </citation>
    <scope>NUCLEOTIDE SEQUENCE [LARGE SCALE GENOMIC DNA]</scope>
    <source>
        <strain evidence="2">DSM 45089 / DQS3-9A1</strain>
    </source>
</reference>
<dbReference type="EMBL" id="CP002786">
    <property type="protein sequence ID" value="AEF38637.1"/>
    <property type="molecule type" value="Genomic_DNA"/>
</dbReference>